<evidence type="ECO:0000256" key="1">
    <source>
        <dbReference type="ARBA" id="ARBA00001933"/>
    </source>
</evidence>
<dbReference type="PROSITE" id="PS00770">
    <property type="entry name" value="AA_TRANSFER_CLASS_4"/>
    <property type="match status" value="1"/>
</dbReference>
<evidence type="ECO:0000256" key="2">
    <source>
        <dbReference type="ARBA" id="ARBA00009320"/>
    </source>
</evidence>
<evidence type="ECO:0000256" key="3">
    <source>
        <dbReference type="ARBA" id="ARBA00022898"/>
    </source>
</evidence>
<proteinExistence type="inferred from homology"/>
<gene>
    <name evidence="4" type="ORF">MNBD_GAMMA15-1992</name>
</gene>
<dbReference type="AlphaFoldDB" id="A0A3B0Z1Q4"/>
<accession>A0A3B0Z1Q4</accession>
<evidence type="ECO:0000313" key="4">
    <source>
        <dbReference type="EMBL" id="VAW75224.1"/>
    </source>
</evidence>
<dbReference type="EMBL" id="UOFN01000046">
    <property type="protein sequence ID" value="VAW75224.1"/>
    <property type="molecule type" value="Genomic_DNA"/>
</dbReference>
<dbReference type="GO" id="GO:0005829">
    <property type="term" value="C:cytosol"/>
    <property type="evidence" value="ECO:0007669"/>
    <property type="project" value="TreeGrafter"/>
</dbReference>
<sequence>MSIVYLNGDFLPIEQARVSVTDRGFLFGDGVYEVIPAYGGRLFRLPHHLQRLQDSLDGIRLSNPLSESEWTRMLENLLDRNRDRAGDNNDQSVYLQVTRGTAEKRDHNFPADIHHTVYAFSSPIPDSDPSTHQDGVAAITLDDIRWAWCNIKAITLLPNVLLRQQADERGAAEAILIRDGNAIEASSSNIFVVHNGVILTPPKSRIMLPGITRDLVLELAEQHGVAYREEDISEEQLREADEVWITSSTREIVPVTKLDDKAVGDGAPGQVWQTMLMHYRKYKDAIRRGEAD</sequence>
<dbReference type="Pfam" id="PF01063">
    <property type="entry name" value="Aminotran_4"/>
    <property type="match status" value="1"/>
</dbReference>
<dbReference type="GO" id="GO:0008652">
    <property type="term" value="P:amino acid biosynthetic process"/>
    <property type="evidence" value="ECO:0007669"/>
    <property type="project" value="UniProtKB-ARBA"/>
</dbReference>
<comment type="similarity">
    <text evidence="2">Belongs to the class-IV pyridoxal-phosphate-dependent aminotransferase family.</text>
</comment>
<keyword evidence="4" id="KW-0808">Transferase</keyword>
<dbReference type="PANTHER" id="PTHR42743:SF10">
    <property type="entry name" value="D-ALANINE AMINOTRANSFERASE"/>
    <property type="match status" value="1"/>
</dbReference>
<dbReference type="InterPro" id="IPR018300">
    <property type="entry name" value="Aminotrans_IV_CS"/>
</dbReference>
<dbReference type="GO" id="GO:0046394">
    <property type="term" value="P:carboxylic acid biosynthetic process"/>
    <property type="evidence" value="ECO:0007669"/>
    <property type="project" value="UniProtKB-ARBA"/>
</dbReference>
<dbReference type="SUPFAM" id="SSF56752">
    <property type="entry name" value="D-aminoacid aminotransferase-like PLP-dependent enzymes"/>
    <property type="match status" value="1"/>
</dbReference>
<comment type="cofactor">
    <cofactor evidence="1">
        <name>pyridoxal 5'-phosphate</name>
        <dbReference type="ChEBI" id="CHEBI:597326"/>
    </cofactor>
</comment>
<dbReference type="Gene3D" id="3.30.470.10">
    <property type="match status" value="1"/>
</dbReference>
<keyword evidence="4" id="KW-0032">Aminotransferase</keyword>
<dbReference type="InterPro" id="IPR036038">
    <property type="entry name" value="Aminotransferase-like"/>
</dbReference>
<dbReference type="InterPro" id="IPR050571">
    <property type="entry name" value="Class-IV_PLP-Dep_Aminotrnsfr"/>
</dbReference>
<dbReference type="InterPro" id="IPR043132">
    <property type="entry name" value="BCAT-like_C"/>
</dbReference>
<name>A0A3B0Z1Q4_9ZZZZ</name>
<dbReference type="InterPro" id="IPR043131">
    <property type="entry name" value="BCAT-like_N"/>
</dbReference>
<dbReference type="FunFam" id="3.20.10.10:FF:000002">
    <property type="entry name" value="D-alanine aminotransferase"/>
    <property type="match status" value="1"/>
</dbReference>
<dbReference type="CDD" id="cd01558">
    <property type="entry name" value="D-AAT_like"/>
    <property type="match status" value="1"/>
</dbReference>
<dbReference type="EC" id="2.6.1.21" evidence="4"/>
<dbReference type="InterPro" id="IPR001544">
    <property type="entry name" value="Aminotrans_IV"/>
</dbReference>
<dbReference type="PANTHER" id="PTHR42743">
    <property type="entry name" value="AMINO-ACID AMINOTRANSFERASE"/>
    <property type="match status" value="1"/>
</dbReference>
<organism evidence="4">
    <name type="scientific">hydrothermal vent metagenome</name>
    <dbReference type="NCBI Taxonomy" id="652676"/>
    <lineage>
        <taxon>unclassified sequences</taxon>
        <taxon>metagenomes</taxon>
        <taxon>ecological metagenomes</taxon>
    </lineage>
</organism>
<protein>
    <submittedName>
        <fullName evidence="4">D-alanine aminotransferase</fullName>
        <ecNumber evidence="4">2.6.1.21</ecNumber>
    </submittedName>
</protein>
<dbReference type="GO" id="GO:0047810">
    <property type="term" value="F:D-alanine-2-oxoglutarate aminotransferase activity"/>
    <property type="evidence" value="ECO:0007669"/>
    <property type="project" value="UniProtKB-EC"/>
</dbReference>
<reference evidence="4" key="1">
    <citation type="submission" date="2018-06" db="EMBL/GenBank/DDBJ databases">
        <authorList>
            <person name="Zhirakovskaya E."/>
        </authorList>
    </citation>
    <scope>NUCLEOTIDE SEQUENCE</scope>
</reference>
<keyword evidence="3" id="KW-0663">Pyridoxal phosphate</keyword>
<dbReference type="Gene3D" id="3.20.10.10">
    <property type="entry name" value="D-amino Acid Aminotransferase, subunit A, domain 2"/>
    <property type="match status" value="1"/>
</dbReference>